<organism evidence="9 10">
    <name type="scientific">Candidatus Methylophosphatis roskildensis</name>
    <dbReference type="NCBI Taxonomy" id="2899263"/>
    <lineage>
        <taxon>Bacteria</taxon>
        <taxon>Pseudomonadati</taxon>
        <taxon>Pseudomonadota</taxon>
        <taxon>Betaproteobacteria</taxon>
        <taxon>Nitrosomonadales</taxon>
        <taxon>Sterolibacteriaceae</taxon>
        <taxon>Candidatus Methylophosphatis</taxon>
    </lineage>
</organism>
<dbReference type="PANTHER" id="PTHR43856:SF1">
    <property type="entry name" value="MITOCHONDRIAL CARDIOLIPIN HYDROLASE"/>
    <property type="match status" value="1"/>
</dbReference>
<dbReference type="InterPro" id="IPR025202">
    <property type="entry name" value="PLD-like_dom"/>
</dbReference>
<feature type="chain" id="PRO_5038396022" description="phospholipase D" evidence="7">
    <location>
        <begin position="23"/>
        <end position="195"/>
    </location>
</feature>
<dbReference type="CDD" id="cd09170">
    <property type="entry name" value="PLDc_Nuc"/>
    <property type="match status" value="1"/>
</dbReference>
<dbReference type="Proteomes" id="UP000807785">
    <property type="component" value="Unassembled WGS sequence"/>
</dbReference>
<dbReference type="GO" id="GO:0016042">
    <property type="term" value="P:lipid catabolic process"/>
    <property type="evidence" value="ECO:0007669"/>
    <property type="project" value="UniProtKB-KW"/>
</dbReference>
<dbReference type="GO" id="GO:0004630">
    <property type="term" value="F:phospholipase D activity"/>
    <property type="evidence" value="ECO:0007669"/>
    <property type="project" value="UniProtKB-EC"/>
</dbReference>
<dbReference type="EC" id="3.1.4.4" evidence="3"/>
<comment type="catalytic activity">
    <reaction evidence="1">
        <text>a 1,2-diacyl-sn-glycero-3-phosphocholine + H2O = a 1,2-diacyl-sn-glycero-3-phosphate + choline + H(+)</text>
        <dbReference type="Rhea" id="RHEA:14445"/>
        <dbReference type="ChEBI" id="CHEBI:15354"/>
        <dbReference type="ChEBI" id="CHEBI:15377"/>
        <dbReference type="ChEBI" id="CHEBI:15378"/>
        <dbReference type="ChEBI" id="CHEBI:57643"/>
        <dbReference type="ChEBI" id="CHEBI:58608"/>
        <dbReference type="EC" id="3.1.4.4"/>
    </reaction>
</comment>
<comment type="caution">
    <text evidence="9">The sequence shown here is derived from an EMBL/GenBank/DDBJ whole genome shotgun (WGS) entry which is preliminary data.</text>
</comment>
<evidence type="ECO:0000256" key="6">
    <source>
        <dbReference type="ARBA" id="ARBA00023098"/>
    </source>
</evidence>
<evidence type="ECO:0000313" key="10">
    <source>
        <dbReference type="Proteomes" id="UP000807785"/>
    </source>
</evidence>
<proteinExistence type="inferred from homology"/>
<comment type="similarity">
    <text evidence="2">Belongs to the phospholipase D family.</text>
</comment>
<evidence type="ECO:0000256" key="2">
    <source>
        <dbReference type="ARBA" id="ARBA00008664"/>
    </source>
</evidence>
<evidence type="ECO:0000256" key="7">
    <source>
        <dbReference type="SAM" id="SignalP"/>
    </source>
</evidence>
<dbReference type="EMBL" id="JADJEV010000004">
    <property type="protein sequence ID" value="MBK6974552.1"/>
    <property type="molecule type" value="Genomic_DNA"/>
</dbReference>
<keyword evidence="7" id="KW-0732">Signal</keyword>
<evidence type="ECO:0000256" key="1">
    <source>
        <dbReference type="ARBA" id="ARBA00000798"/>
    </source>
</evidence>
<gene>
    <name evidence="9" type="ORF">IPH26_16945</name>
</gene>
<protein>
    <recommendedName>
        <fullName evidence="3">phospholipase D</fullName>
        <ecNumber evidence="3">3.1.4.4</ecNumber>
    </recommendedName>
</protein>
<reference evidence="9" key="1">
    <citation type="submission" date="2020-10" db="EMBL/GenBank/DDBJ databases">
        <title>Connecting structure to function with the recovery of over 1000 high-quality activated sludge metagenome-assembled genomes encoding full-length rRNA genes using long-read sequencing.</title>
        <authorList>
            <person name="Singleton C.M."/>
            <person name="Petriglieri F."/>
            <person name="Kristensen J.M."/>
            <person name="Kirkegaard R.H."/>
            <person name="Michaelsen T.Y."/>
            <person name="Andersen M.H."/>
            <person name="Karst S.M."/>
            <person name="Dueholm M.S."/>
            <person name="Nielsen P.H."/>
            <person name="Albertsen M."/>
        </authorList>
    </citation>
    <scope>NUCLEOTIDE SEQUENCE</scope>
    <source>
        <strain evidence="9">Bjer_18-Q3-R1-45_BAT3C.347</strain>
    </source>
</reference>
<dbReference type="Gene3D" id="3.30.870.10">
    <property type="entry name" value="Endonuclease Chain A"/>
    <property type="match status" value="1"/>
</dbReference>
<evidence type="ECO:0000256" key="3">
    <source>
        <dbReference type="ARBA" id="ARBA00012027"/>
    </source>
</evidence>
<dbReference type="SUPFAM" id="SSF56024">
    <property type="entry name" value="Phospholipase D/nuclease"/>
    <property type="match status" value="1"/>
</dbReference>
<evidence type="ECO:0000313" key="9">
    <source>
        <dbReference type="EMBL" id="MBK6974552.1"/>
    </source>
</evidence>
<evidence type="ECO:0000259" key="8">
    <source>
        <dbReference type="Pfam" id="PF13091"/>
    </source>
</evidence>
<feature type="signal peptide" evidence="7">
    <location>
        <begin position="1"/>
        <end position="22"/>
    </location>
</feature>
<sequence>MTLAWGALFVAASMSVASVAGAFEPVAREPIAATGSIEVAFSPWDDAQAALLRAIDDARREIYVQSFLFTSRALAFSLQQARQRGVRVEVLADAGMNRRSDNGSQIPLLASSGITVAIETEYANAHNKVILIDPQSEHCAVVTGSYNFTWSARNRNAENLLILRGNRQLAAAYLDNWKRHRARAMPFDQFRKERP</sequence>
<dbReference type="PANTHER" id="PTHR43856">
    <property type="entry name" value="CARDIOLIPIN HYDROLASE"/>
    <property type="match status" value="1"/>
</dbReference>
<accession>A0A9D7EBH0</accession>
<keyword evidence="5" id="KW-0442">Lipid degradation</keyword>
<dbReference type="GO" id="GO:0016891">
    <property type="term" value="F:RNA endonuclease activity producing 5'-phosphomonoesters, hydrolytic mechanism"/>
    <property type="evidence" value="ECO:0007669"/>
    <property type="project" value="TreeGrafter"/>
</dbReference>
<feature type="domain" description="Phospholipase D-like" evidence="8">
    <location>
        <begin position="51"/>
        <end position="175"/>
    </location>
</feature>
<evidence type="ECO:0000256" key="5">
    <source>
        <dbReference type="ARBA" id="ARBA00022963"/>
    </source>
</evidence>
<keyword evidence="6" id="KW-0443">Lipid metabolism</keyword>
<name>A0A9D7EBH0_9PROT</name>
<evidence type="ECO:0000256" key="4">
    <source>
        <dbReference type="ARBA" id="ARBA00022801"/>
    </source>
</evidence>
<dbReference type="Pfam" id="PF13091">
    <property type="entry name" value="PLDc_2"/>
    <property type="match status" value="1"/>
</dbReference>
<dbReference type="InterPro" id="IPR051406">
    <property type="entry name" value="PLD_domain"/>
</dbReference>
<dbReference type="AlphaFoldDB" id="A0A9D7EBH0"/>
<keyword evidence="4" id="KW-0378">Hydrolase</keyword>